<dbReference type="AlphaFoldDB" id="A0A4Z2J8H7"/>
<reference evidence="2 3" key="1">
    <citation type="submission" date="2019-03" db="EMBL/GenBank/DDBJ databases">
        <title>First draft genome of Liparis tanakae, snailfish: a comprehensive survey of snailfish specific genes.</title>
        <authorList>
            <person name="Kim W."/>
            <person name="Song I."/>
            <person name="Jeong J.-H."/>
            <person name="Kim D."/>
            <person name="Kim S."/>
            <person name="Ryu S."/>
            <person name="Song J.Y."/>
            <person name="Lee S.K."/>
        </authorList>
    </citation>
    <scope>NUCLEOTIDE SEQUENCE [LARGE SCALE GENOMIC DNA]</scope>
    <source>
        <tissue evidence="2">Muscle</tissue>
    </source>
</reference>
<evidence type="ECO:0000256" key="1">
    <source>
        <dbReference type="SAM" id="MobiDB-lite"/>
    </source>
</evidence>
<feature type="region of interest" description="Disordered" evidence="1">
    <location>
        <begin position="1"/>
        <end position="75"/>
    </location>
</feature>
<dbReference type="EMBL" id="SRLO01000018">
    <property type="protein sequence ID" value="TNN85963.1"/>
    <property type="molecule type" value="Genomic_DNA"/>
</dbReference>
<protein>
    <submittedName>
        <fullName evidence="2">Uncharacterized protein</fullName>
    </submittedName>
</protein>
<accession>A0A4Z2J8H7</accession>
<feature type="compositionally biased region" description="Basic and acidic residues" evidence="1">
    <location>
        <begin position="1"/>
        <end position="15"/>
    </location>
</feature>
<evidence type="ECO:0000313" key="2">
    <source>
        <dbReference type="EMBL" id="TNN85963.1"/>
    </source>
</evidence>
<evidence type="ECO:0000313" key="3">
    <source>
        <dbReference type="Proteomes" id="UP000314294"/>
    </source>
</evidence>
<proteinExistence type="predicted"/>
<organism evidence="2 3">
    <name type="scientific">Liparis tanakae</name>
    <name type="common">Tanaka's snailfish</name>
    <dbReference type="NCBI Taxonomy" id="230148"/>
    <lineage>
        <taxon>Eukaryota</taxon>
        <taxon>Metazoa</taxon>
        <taxon>Chordata</taxon>
        <taxon>Craniata</taxon>
        <taxon>Vertebrata</taxon>
        <taxon>Euteleostomi</taxon>
        <taxon>Actinopterygii</taxon>
        <taxon>Neopterygii</taxon>
        <taxon>Teleostei</taxon>
        <taxon>Neoteleostei</taxon>
        <taxon>Acanthomorphata</taxon>
        <taxon>Eupercaria</taxon>
        <taxon>Perciformes</taxon>
        <taxon>Cottioidei</taxon>
        <taxon>Cottales</taxon>
        <taxon>Liparidae</taxon>
        <taxon>Liparis</taxon>
    </lineage>
</organism>
<keyword evidence="3" id="KW-1185">Reference proteome</keyword>
<name>A0A4Z2J8H7_9TELE</name>
<comment type="caution">
    <text evidence="2">The sequence shown here is derived from an EMBL/GenBank/DDBJ whole genome shotgun (WGS) entry which is preliminary data.</text>
</comment>
<dbReference type="Proteomes" id="UP000314294">
    <property type="component" value="Unassembled WGS sequence"/>
</dbReference>
<gene>
    <name evidence="2" type="ORF">EYF80_003807</name>
</gene>
<sequence length="189" mass="20528">MKEKGEMKEKEERCGGRPGGASHAPPPDPPTGTYRSWASGEDDGELSGRSRRRPHKLSEQTRRARQHLATRQTPETYLALTRISTSAPFIPPDLLSPPPTPSSCSPVFLPWQDLQHLSPSLASASSSAPLPALQQSTQDILGNIWVPGQRSKLRRGGNGCPLHSERFIRGPEAERGTPAGCGTMFSLML</sequence>